<name>A0A7C9IS81_9BACT</name>
<evidence type="ECO:0000313" key="2">
    <source>
        <dbReference type="EMBL" id="MYL82927.1"/>
    </source>
</evidence>
<dbReference type="AlphaFoldDB" id="A0A7C9IS81"/>
<dbReference type="InterPro" id="IPR015422">
    <property type="entry name" value="PyrdxlP-dep_Trfase_small"/>
</dbReference>
<proteinExistence type="predicted"/>
<dbReference type="GO" id="GO:0008483">
    <property type="term" value="F:transaminase activity"/>
    <property type="evidence" value="ECO:0007669"/>
    <property type="project" value="UniProtKB-KW"/>
</dbReference>
<keyword evidence="2" id="KW-0808">Transferase</keyword>
<dbReference type="Gene3D" id="3.40.640.10">
    <property type="entry name" value="Type I PLP-dependent aspartate aminotransferase-like (Major domain)"/>
    <property type="match status" value="1"/>
</dbReference>
<dbReference type="PANTHER" id="PTHR43510:SF1">
    <property type="entry name" value="AMINOTRANSFERASE FUNCTION, HYPOTHETICAL (EUROFUNG)"/>
    <property type="match status" value="1"/>
</dbReference>
<dbReference type="EMBL" id="WVUD01000009">
    <property type="protein sequence ID" value="MYL82927.1"/>
    <property type="molecule type" value="Genomic_DNA"/>
</dbReference>
<dbReference type="PANTHER" id="PTHR43510">
    <property type="entry name" value="AMINOTRANSFERASE FUNCTION, HYPOTHETICAL (EUROFUNG)"/>
    <property type="match status" value="1"/>
</dbReference>
<protein>
    <submittedName>
        <fullName evidence="2">Aminotransferase class I/II-fold pyridoxal phosphate-dependent enzyme</fullName>
    </submittedName>
</protein>
<keyword evidence="3" id="KW-1185">Reference proteome</keyword>
<dbReference type="InterPro" id="IPR015424">
    <property type="entry name" value="PyrdxlP-dep_Trfase"/>
</dbReference>
<organism evidence="2 3">
    <name type="scientific">Solidesulfovibrio aerotolerans</name>
    <dbReference type="NCBI Taxonomy" id="295255"/>
    <lineage>
        <taxon>Bacteria</taxon>
        <taxon>Pseudomonadati</taxon>
        <taxon>Thermodesulfobacteriota</taxon>
        <taxon>Desulfovibrionia</taxon>
        <taxon>Desulfovibrionales</taxon>
        <taxon>Desulfovibrionaceae</taxon>
        <taxon>Solidesulfovibrio</taxon>
    </lineage>
</organism>
<dbReference type="Gene3D" id="3.90.1150.10">
    <property type="entry name" value="Aspartate Aminotransferase, domain 1"/>
    <property type="match status" value="1"/>
</dbReference>
<dbReference type="SUPFAM" id="SSF53383">
    <property type="entry name" value="PLP-dependent transferases"/>
    <property type="match status" value="1"/>
</dbReference>
<keyword evidence="2" id="KW-0032">Aminotransferase</keyword>
<reference evidence="2 3" key="1">
    <citation type="submission" date="2020-01" db="EMBL/GenBank/DDBJ databases">
        <title>Genome sequence of Desulfovibrio aerotolerans DSM 16695(T).</title>
        <authorList>
            <person name="Karnachuk O."/>
            <person name="Avakyan M."/>
            <person name="Mardanov A."/>
            <person name="Kadnikov V."/>
            <person name="Ravin N."/>
        </authorList>
    </citation>
    <scope>NUCLEOTIDE SEQUENCE [LARGE SCALE GENOMIC DNA]</scope>
    <source>
        <strain evidence="2 3">DSM 16695</strain>
    </source>
</reference>
<sequence>MQLPPFRLERYFARHEFTAPHLLCASDGQSLSVGELLALVPGAAEGLGHVHLGYTDSKGASALRQAIASLYTTIEPEDVLVHVGAEEAIFTFMTAALAPGDTLVVTTPCYQSLSDVARSVGCRVSPWGCDPAWGFAPDMAELPALLSGPAKALTVNFPHNPTGYLPTPETFAAMVGLAAEQGVRVFSDEVYRFSEAEGVATLPAACDLDPRAVSLGVLSKSFGLPGLRVGWVCCRDREFLARMASVKDYLSICGSAPSEYLAVCALTAREAILDRLNRLLAQNRRLLSDFFLARSDLFHFAAPRGGLTAFPGLRHGTADDFCQALLAAAGVLLLPGSLYGETWAKHFRIGFGRADFAENLERLAVFCQNWLPGPGNQSA</sequence>
<dbReference type="InterPro" id="IPR015421">
    <property type="entry name" value="PyrdxlP-dep_Trfase_major"/>
</dbReference>
<feature type="domain" description="Aminotransferase class I/classII large" evidence="1">
    <location>
        <begin position="47"/>
        <end position="351"/>
    </location>
</feature>
<dbReference type="Pfam" id="PF00155">
    <property type="entry name" value="Aminotran_1_2"/>
    <property type="match status" value="1"/>
</dbReference>
<comment type="caution">
    <text evidence="2">The sequence shown here is derived from an EMBL/GenBank/DDBJ whole genome shotgun (WGS) entry which is preliminary data.</text>
</comment>
<accession>A0A7C9IS81</accession>
<evidence type="ECO:0000259" key="1">
    <source>
        <dbReference type="Pfam" id="PF00155"/>
    </source>
</evidence>
<dbReference type="InterPro" id="IPR004839">
    <property type="entry name" value="Aminotransferase_I/II_large"/>
</dbReference>
<dbReference type="RefSeq" id="WP_160959894.1">
    <property type="nucleotide sequence ID" value="NZ_WVUD01000009.1"/>
</dbReference>
<dbReference type="CDD" id="cd00609">
    <property type="entry name" value="AAT_like"/>
    <property type="match status" value="1"/>
</dbReference>
<evidence type="ECO:0000313" key="3">
    <source>
        <dbReference type="Proteomes" id="UP000482487"/>
    </source>
</evidence>
<gene>
    <name evidence="2" type="ORF">GTA51_07235</name>
</gene>
<dbReference type="Proteomes" id="UP000482487">
    <property type="component" value="Unassembled WGS sequence"/>
</dbReference>
<dbReference type="OrthoDB" id="9804474at2"/>
<dbReference type="GO" id="GO:0030170">
    <property type="term" value="F:pyridoxal phosphate binding"/>
    <property type="evidence" value="ECO:0007669"/>
    <property type="project" value="InterPro"/>
</dbReference>